<keyword evidence="12" id="KW-1185">Reference proteome</keyword>
<keyword evidence="7 10" id="KW-0119">Carbohydrate metabolism</keyword>
<sequence>MADLDRLAAGHGIVRSYHALDGTLTRAPDEAVRALLKVLGVDPETGQPPPVPADWPPPPEAPQDAACYLPEFLQEGRAWGITCQLYGLRSGRNWGIGDFEDLARLGEMAARKGADFLGVNPLHALFLAEPQKASPFSPSDRSFLNPLYIAVDQVEGFIPGHDLDETALNALNEAVLVDYTAVSEHKLRVLRNIHRRGAGPSRSAFDAFVEASGEPLRRYALFEAVSLEMAGRGYGAGWMSWPEPFRDPAGEAVAEFARDHADEVEFQMWLQWLADRQLGTAARRLREAGMRIGLYLDLAVGTAPDGAATWSDRSLTVVGAEIGAPPDMFNPAGQSWGLAPLSPSGIAAGGFAPVRRSYQSILRHAGALRIDHAMSLYRLFWIPAGFPAGAGAYVLYPMADMLRVLAEVSQASRALIIGEDLGVVPEGFRHEMDRANLLGYRIFYFERDPNGFVPPERWQRSALACVGSHDTTTLAAWWTGSDIQLRLEIGLFDEAAAQKERETRRREKDQAIAALHRCGMHEAGEAFDETVAAGIHRLVAMAPARLVAAQMEDLLGLTEQPNVPGTVDTHPNWRRKLPVTIEELEEVPTLRAVLEGLSRERPRAP</sequence>
<dbReference type="Pfam" id="PF02446">
    <property type="entry name" value="Glyco_hydro_77"/>
    <property type="match status" value="1"/>
</dbReference>
<evidence type="ECO:0000256" key="7">
    <source>
        <dbReference type="ARBA" id="ARBA00023277"/>
    </source>
</evidence>
<organism evidence="11 12">
    <name type="scientific">Nitratireductor thuwali</name>
    <dbReference type="NCBI Taxonomy" id="2267699"/>
    <lineage>
        <taxon>Bacteria</taxon>
        <taxon>Pseudomonadati</taxon>
        <taxon>Pseudomonadota</taxon>
        <taxon>Alphaproteobacteria</taxon>
        <taxon>Hyphomicrobiales</taxon>
        <taxon>Phyllobacteriaceae</taxon>
        <taxon>Nitratireductor</taxon>
    </lineage>
</organism>
<dbReference type="SUPFAM" id="SSF51445">
    <property type="entry name" value="(Trans)glycosidases"/>
    <property type="match status" value="1"/>
</dbReference>
<comment type="similarity">
    <text evidence="2 10">Belongs to the disproportionating enzyme family.</text>
</comment>
<dbReference type="GO" id="GO:0004134">
    <property type="term" value="F:4-alpha-glucanotransferase activity"/>
    <property type="evidence" value="ECO:0007669"/>
    <property type="project" value="UniProtKB-EC"/>
</dbReference>
<dbReference type="InterPro" id="IPR003385">
    <property type="entry name" value="Glyco_hydro_77"/>
</dbReference>
<gene>
    <name evidence="11" type="primary">malQ</name>
    <name evidence="11" type="ORF">NTH_01168</name>
</gene>
<evidence type="ECO:0000313" key="11">
    <source>
        <dbReference type="EMBL" id="UUP16721.1"/>
    </source>
</evidence>
<dbReference type="RefSeq" id="WP_338529126.1">
    <property type="nucleotide sequence ID" value="NZ_CP030941.1"/>
</dbReference>
<dbReference type="PANTHER" id="PTHR32438:SF5">
    <property type="entry name" value="4-ALPHA-GLUCANOTRANSFERASE DPE1, CHLOROPLASTIC_AMYLOPLASTIC"/>
    <property type="match status" value="1"/>
</dbReference>
<evidence type="ECO:0000256" key="9">
    <source>
        <dbReference type="ARBA" id="ARBA00031501"/>
    </source>
</evidence>
<dbReference type="Gene3D" id="3.20.20.80">
    <property type="entry name" value="Glycosidases"/>
    <property type="match status" value="1"/>
</dbReference>
<dbReference type="EMBL" id="CP030941">
    <property type="protein sequence ID" value="UUP16721.1"/>
    <property type="molecule type" value="Genomic_DNA"/>
</dbReference>
<dbReference type="EC" id="2.4.1.25" evidence="3 10"/>
<name>A0ABY5MLE9_9HYPH</name>
<comment type="catalytic activity">
    <reaction evidence="1 10">
        <text>Transfers a segment of a (1-&gt;4)-alpha-D-glucan to a new position in an acceptor, which may be glucose or a (1-&gt;4)-alpha-D-glucan.</text>
        <dbReference type="EC" id="2.4.1.25"/>
    </reaction>
</comment>
<evidence type="ECO:0000256" key="6">
    <source>
        <dbReference type="ARBA" id="ARBA00022679"/>
    </source>
</evidence>
<dbReference type="Proteomes" id="UP001342418">
    <property type="component" value="Chromosome"/>
</dbReference>
<evidence type="ECO:0000256" key="3">
    <source>
        <dbReference type="ARBA" id="ARBA00012560"/>
    </source>
</evidence>
<evidence type="ECO:0000256" key="1">
    <source>
        <dbReference type="ARBA" id="ARBA00000439"/>
    </source>
</evidence>
<evidence type="ECO:0000256" key="5">
    <source>
        <dbReference type="ARBA" id="ARBA00022676"/>
    </source>
</evidence>
<dbReference type="PANTHER" id="PTHR32438">
    <property type="entry name" value="4-ALPHA-GLUCANOTRANSFERASE DPE1, CHLOROPLASTIC/AMYLOPLASTIC"/>
    <property type="match status" value="1"/>
</dbReference>
<reference evidence="11 12" key="1">
    <citation type="submission" date="2018-07" db="EMBL/GenBank/DDBJ databases">
        <title>Genome sequence of Nitratireductor thuwali#1536.</title>
        <authorList>
            <person name="Michoud G."/>
            <person name="Merlino G."/>
            <person name="Sefrji F.O."/>
            <person name="Daffonchio D."/>
        </authorList>
    </citation>
    <scope>NUCLEOTIDE SEQUENCE [LARGE SCALE GENOMIC DNA]</scope>
    <source>
        <strain evidence="12">Nit1536</strain>
    </source>
</reference>
<evidence type="ECO:0000256" key="10">
    <source>
        <dbReference type="RuleBase" id="RU361207"/>
    </source>
</evidence>
<evidence type="ECO:0000313" key="12">
    <source>
        <dbReference type="Proteomes" id="UP001342418"/>
    </source>
</evidence>
<keyword evidence="6 10" id="KW-0808">Transferase</keyword>
<evidence type="ECO:0000256" key="8">
    <source>
        <dbReference type="ARBA" id="ARBA00031423"/>
    </source>
</evidence>
<evidence type="ECO:0000256" key="4">
    <source>
        <dbReference type="ARBA" id="ARBA00020295"/>
    </source>
</evidence>
<accession>A0ABY5MLE9</accession>
<evidence type="ECO:0000256" key="2">
    <source>
        <dbReference type="ARBA" id="ARBA00005684"/>
    </source>
</evidence>
<dbReference type="InterPro" id="IPR017853">
    <property type="entry name" value="GH"/>
</dbReference>
<dbReference type="NCBIfam" id="TIGR00217">
    <property type="entry name" value="malQ"/>
    <property type="match status" value="1"/>
</dbReference>
<keyword evidence="5 10" id="KW-0328">Glycosyltransferase</keyword>
<protein>
    <recommendedName>
        <fullName evidence="4 10">4-alpha-glucanotransferase</fullName>
        <ecNumber evidence="3 10">2.4.1.25</ecNumber>
    </recommendedName>
    <alternativeName>
        <fullName evidence="8 10">Amylomaltase</fullName>
    </alternativeName>
    <alternativeName>
        <fullName evidence="9 10">Disproportionating enzyme</fullName>
    </alternativeName>
</protein>
<proteinExistence type="inferred from homology"/>